<dbReference type="PANTHER" id="PTHR13132">
    <property type="entry name" value="ALPHA- 1,6 -FUCOSYLTRANSFERASE"/>
    <property type="match status" value="1"/>
</dbReference>
<reference evidence="1" key="1">
    <citation type="submission" date="2016-03" db="EMBL/GenBank/DDBJ databases">
        <title>Mechanisms controlling the formation of the plant cell surface in tip-growing cells are functionally conserved among land plants.</title>
        <authorList>
            <person name="Honkanen S."/>
            <person name="Jones V.A."/>
            <person name="Morieri G."/>
            <person name="Champion C."/>
            <person name="Hetherington A.J."/>
            <person name="Kelly S."/>
            <person name="Saint-Marcoux D."/>
            <person name="Proust H."/>
            <person name="Prescott H."/>
            <person name="Dolan L."/>
        </authorList>
    </citation>
    <scope>NUCLEOTIDE SEQUENCE [LARGE SCALE GENOMIC DNA]</scope>
    <source>
        <tissue evidence="1">Whole gametophyte</tissue>
    </source>
</reference>
<sequence>MKVHRSLALTIFVAVTVICGISVLISCSLDFPPIVLARGYWYEAGGLQTFEERQNMLSLTWPHNSLKEASRNFLDWRERSAEWWRNNLINPQDPNWEGRHRLHDSLKNGTLWYDEDLERAFLSRLEAHQFPKRCTDNHWIAHRTHDSGLLSCTHIITPVLMMGLMKGDGYTVVPISRPPGKTGLPTFDGCGEDKDKHIGCFFNLTSCRVEEDPYRTEVMNNQTARGYKGATWDSLWHDNTTRPGGMTILRSFMFRYDAQSHNDAWRRPKLRLWNELRKEGGAGVHNRSERAVDKLRDSQIDFALHGMMSAWMMRQTSDRVKKIANKIMSRYQDEMERPLWMPPVLALHVRQTDKKWEDPYFQQHKKYRSVVDYVDQMKSMEEQFNFRWESIFIISDSGSAIQSLAQALNNVTGLPDSMNGQEGKRFLMYDWTYDNALIERLGGHTNIPPEMKHSAQEHFLATLYIIHKIADYAIVQYSSNVGRFLSEIIGGRHRLASPDHVGPNAFSVDVFWVHNR</sequence>
<dbReference type="GO" id="GO:0046921">
    <property type="term" value="F:alpha-(1-&gt;6)-fucosyltransferase activity"/>
    <property type="evidence" value="ECO:0007669"/>
    <property type="project" value="TreeGrafter"/>
</dbReference>
<dbReference type="PANTHER" id="PTHR13132:SF34">
    <property type="entry name" value="O-FUCOSYLTRANSFERASE FAMILY PROTEIN"/>
    <property type="match status" value="1"/>
</dbReference>
<evidence type="ECO:0000313" key="2">
    <source>
        <dbReference type="Proteomes" id="UP000077202"/>
    </source>
</evidence>
<comment type="caution">
    <text evidence="1">The sequence shown here is derived from an EMBL/GenBank/DDBJ whole genome shotgun (WGS) entry which is preliminary data.</text>
</comment>
<protein>
    <recommendedName>
        <fullName evidence="3">O-fucosyltransferase family protein</fullName>
    </recommendedName>
</protein>
<dbReference type="GO" id="GO:0006487">
    <property type="term" value="P:protein N-linked glycosylation"/>
    <property type="evidence" value="ECO:0007669"/>
    <property type="project" value="TreeGrafter"/>
</dbReference>
<evidence type="ECO:0008006" key="3">
    <source>
        <dbReference type="Google" id="ProtNLM"/>
    </source>
</evidence>
<gene>
    <name evidence="1" type="ORF">AXG93_3444s1030</name>
</gene>
<proteinExistence type="predicted"/>
<name>A0A176VXM7_MARPO</name>
<accession>A0A176VXM7</accession>
<dbReference type="Gene3D" id="3.40.50.11350">
    <property type="match status" value="1"/>
</dbReference>
<dbReference type="Proteomes" id="UP000077202">
    <property type="component" value="Unassembled WGS sequence"/>
</dbReference>
<dbReference type="PROSITE" id="PS51257">
    <property type="entry name" value="PROKAR_LIPOPROTEIN"/>
    <property type="match status" value="1"/>
</dbReference>
<organism evidence="1 2">
    <name type="scientific">Marchantia polymorpha subsp. ruderalis</name>
    <dbReference type="NCBI Taxonomy" id="1480154"/>
    <lineage>
        <taxon>Eukaryota</taxon>
        <taxon>Viridiplantae</taxon>
        <taxon>Streptophyta</taxon>
        <taxon>Embryophyta</taxon>
        <taxon>Marchantiophyta</taxon>
        <taxon>Marchantiopsida</taxon>
        <taxon>Marchantiidae</taxon>
        <taxon>Marchantiales</taxon>
        <taxon>Marchantiaceae</taxon>
        <taxon>Marchantia</taxon>
    </lineage>
</organism>
<keyword evidence="2" id="KW-1185">Reference proteome</keyword>
<evidence type="ECO:0000313" key="1">
    <source>
        <dbReference type="EMBL" id="OAE25568.1"/>
    </source>
</evidence>
<dbReference type="AlphaFoldDB" id="A0A176VXM7"/>
<dbReference type="EMBL" id="LVLJ01002317">
    <property type="protein sequence ID" value="OAE25568.1"/>
    <property type="molecule type" value="Genomic_DNA"/>
</dbReference>